<dbReference type="STRING" id="862908.BMS_1091"/>
<feature type="domain" description="Methyl-accepting transducer" evidence="11">
    <location>
        <begin position="366"/>
        <end position="617"/>
    </location>
</feature>
<evidence type="ECO:0000256" key="3">
    <source>
        <dbReference type="ARBA" id="ARBA00022500"/>
    </source>
</evidence>
<feature type="compositionally biased region" description="Polar residues" evidence="9">
    <location>
        <begin position="660"/>
        <end position="672"/>
    </location>
</feature>
<dbReference type="HOGENOM" id="CLU_371227_0_0_7"/>
<feature type="region of interest" description="Disordered" evidence="9">
    <location>
        <begin position="660"/>
        <end position="683"/>
    </location>
</feature>
<dbReference type="GO" id="GO:0007165">
    <property type="term" value="P:signal transduction"/>
    <property type="evidence" value="ECO:0007669"/>
    <property type="project" value="UniProtKB-KW"/>
</dbReference>
<dbReference type="EMBL" id="FQ312005">
    <property type="protein sequence ID" value="CBW25972.1"/>
    <property type="molecule type" value="Genomic_DNA"/>
</dbReference>
<sequence>MNSCYLLKSEGIPIRRIYMNLKIRLILCFLAVGIIPFAISSYIAVDKSSEAIVSEVHEKIKATKSLKEQQLENLFSRWYSNAELLSASRKLQDIFVRADEESWASVSKYQEYFESVAKNSLFDDFALVTNEGRILGAAKNEALRNLNMNEFEGTPLFKVWNEVKQHEENEYVGYASLEKYPLFENTFHSFLVVKFAKNSSDRGRWLKGESIGTLILMIPNSQIDKVANNRIGMGDTGETYLVSKKESGETIYASNRVVKNGPIGDSKKGSTITRIFKEKTEFNVTKVGSTGVTEIAYASLFKFRNTELAMFSTQSQDEALTSVAEFKKLIGVLSIVFCVAIFIVAAGIGNMISKPILAISDRLFRNAEDVSNASKEIASSSSRLSSATTEQAAGLQETVSSVDEISAMIDRNTDASNESKKASEESRQVAVEGKQTISEMIEAINDINESNSQITGEMSESNKRISDIVVLIKEIGEKTNVINDIVFQTKLLSFNASVEAARAGEHGKGFAVVAEEVGNLANMSGKAAEEISEMLEGSVKTVEEIISSTSQKVDGLITKGRTTVERGASLANKCGDALDRIVDNVSRVNAQVTEIANASVEQSQGVQEINVAMKQLDEVTHLNNQISNEANTQADALEGQSRILFEEVVKLMSVVNGNKKQIESSDQMNSGESKPPSEFDMVS</sequence>
<dbReference type="Gene3D" id="1.10.287.950">
    <property type="entry name" value="Methyl-accepting chemotaxis protein"/>
    <property type="match status" value="1"/>
</dbReference>
<dbReference type="Pfam" id="PF02743">
    <property type="entry name" value="dCache_1"/>
    <property type="match status" value="1"/>
</dbReference>
<name>E1WYC4_HALMS</name>
<evidence type="ECO:0000313" key="12">
    <source>
        <dbReference type="EMBL" id="CBW25972.1"/>
    </source>
</evidence>
<dbReference type="PANTHER" id="PTHR43531:SF11">
    <property type="entry name" value="METHYL-ACCEPTING CHEMOTAXIS PROTEIN 3"/>
    <property type="match status" value="1"/>
</dbReference>
<protein>
    <submittedName>
        <fullName evidence="12">Methyl-accepting chemotaxis protein</fullName>
    </submittedName>
</protein>
<evidence type="ECO:0000256" key="8">
    <source>
        <dbReference type="PROSITE-ProRule" id="PRU00284"/>
    </source>
</evidence>
<keyword evidence="5 10" id="KW-1133">Transmembrane helix</keyword>
<keyword evidence="13" id="KW-1185">Reference proteome</keyword>
<dbReference type="PATRIC" id="fig|862908.3.peg.1039"/>
<dbReference type="GO" id="GO:0005886">
    <property type="term" value="C:plasma membrane"/>
    <property type="evidence" value="ECO:0007669"/>
    <property type="project" value="UniProtKB-SubCell"/>
</dbReference>
<dbReference type="eggNOG" id="COG0840">
    <property type="taxonomic scope" value="Bacteria"/>
</dbReference>
<feature type="transmembrane region" description="Helical" evidence="10">
    <location>
        <begin position="329"/>
        <end position="352"/>
    </location>
</feature>
<evidence type="ECO:0000256" key="2">
    <source>
        <dbReference type="ARBA" id="ARBA00022475"/>
    </source>
</evidence>
<evidence type="ECO:0000256" key="7">
    <source>
        <dbReference type="ARBA" id="ARBA00029447"/>
    </source>
</evidence>
<dbReference type="GO" id="GO:0006935">
    <property type="term" value="P:chemotaxis"/>
    <property type="evidence" value="ECO:0007669"/>
    <property type="project" value="UniProtKB-KW"/>
</dbReference>
<dbReference type="GO" id="GO:0004888">
    <property type="term" value="F:transmembrane signaling receptor activity"/>
    <property type="evidence" value="ECO:0007669"/>
    <property type="project" value="TreeGrafter"/>
</dbReference>
<dbReference type="InterPro" id="IPR033479">
    <property type="entry name" value="dCache_1"/>
</dbReference>
<evidence type="ECO:0000313" key="13">
    <source>
        <dbReference type="Proteomes" id="UP000008963"/>
    </source>
</evidence>
<dbReference type="InterPro" id="IPR051310">
    <property type="entry name" value="MCP_chemotaxis"/>
</dbReference>
<feature type="transmembrane region" description="Helical" evidence="10">
    <location>
        <begin position="25"/>
        <end position="45"/>
    </location>
</feature>
<dbReference type="Proteomes" id="UP000008963">
    <property type="component" value="Chromosome"/>
</dbReference>
<dbReference type="Pfam" id="PF00015">
    <property type="entry name" value="MCPsignal"/>
    <property type="match status" value="1"/>
</dbReference>
<dbReference type="SUPFAM" id="SSF58104">
    <property type="entry name" value="Methyl-accepting chemotaxis protein (MCP) signaling domain"/>
    <property type="match status" value="1"/>
</dbReference>
<comment type="similarity">
    <text evidence="7">Belongs to the methyl-accepting chemotaxis (MCP) protein family.</text>
</comment>
<evidence type="ECO:0000256" key="4">
    <source>
        <dbReference type="ARBA" id="ARBA00022692"/>
    </source>
</evidence>
<accession>E1WYC4</accession>
<keyword evidence="6 10" id="KW-0472">Membrane</keyword>
<dbReference type="SMART" id="SM00283">
    <property type="entry name" value="MA"/>
    <property type="match status" value="1"/>
</dbReference>
<keyword evidence="2" id="KW-1003">Cell membrane</keyword>
<keyword evidence="3" id="KW-0145">Chemotaxis</keyword>
<dbReference type="AlphaFoldDB" id="E1WYC4"/>
<dbReference type="KEGG" id="bmx:BMS_1091"/>
<evidence type="ECO:0000256" key="1">
    <source>
        <dbReference type="ARBA" id="ARBA00004651"/>
    </source>
</evidence>
<reference evidence="13" key="1">
    <citation type="journal article" date="2013" name="ISME J.">
        <title>A small predatory core genome in the divergent marine Bacteriovorax marinus SJ and the terrestrial Bdellovibrio bacteriovorus.</title>
        <authorList>
            <person name="Crossman L.C."/>
            <person name="Chen H."/>
            <person name="Cerdeno-Tarraga A.M."/>
            <person name="Brooks K."/>
            <person name="Quail M.A."/>
            <person name="Pineiro S.A."/>
            <person name="Hobley L."/>
            <person name="Sockett R.E."/>
            <person name="Bentley S.D."/>
            <person name="Parkhill J."/>
            <person name="Williams H.N."/>
            <person name="Stine O.C."/>
        </authorList>
    </citation>
    <scope>NUCLEOTIDE SEQUENCE [LARGE SCALE GENOMIC DNA]</scope>
    <source>
        <strain evidence="13">ATCC BAA-682 / DSM 15412 / SJ</strain>
    </source>
</reference>
<keyword evidence="8" id="KW-0807">Transducer</keyword>
<evidence type="ECO:0000259" key="11">
    <source>
        <dbReference type="PROSITE" id="PS50111"/>
    </source>
</evidence>
<comment type="subcellular location">
    <subcellularLocation>
        <location evidence="1">Cell membrane</location>
        <topology evidence="1">Multi-pass membrane protein</topology>
    </subcellularLocation>
</comment>
<evidence type="ECO:0000256" key="9">
    <source>
        <dbReference type="SAM" id="MobiDB-lite"/>
    </source>
</evidence>
<dbReference type="PANTHER" id="PTHR43531">
    <property type="entry name" value="PROTEIN ICFG"/>
    <property type="match status" value="1"/>
</dbReference>
<proteinExistence type="inferred from homology"/>
<keyword evidence="4 10" id="KW-0812">Transmembrane</keyword>
<evidence type="ECO:0000256" key="5">
    <source>
        <dbReference type="ARBA" id="ARBA00022989"/>
    </source>
</evidence>
<evidence type="ECO:0000256" key="6">
    <source>
        <dbReference type="ARBA" id="ARBA00023136"/>
    </source>
</evidence>
<evidence type="ECO:0000256" key="10">
    <source>
        <dbReference type="SAM" id="Phobius"/>
    </source>
</evidence>
<dbReference type="InterPro" id="IPR004089">
    <property type="entry name" value="MCPsignal_dom"/>
</dbReference>
<organism evidence="12 13">
    <name type="scientific">Halobacteriovorax marinus (strain ATCC BAA-682 / DSM 15412 / SJ)</name>
    <name type="common">Bacteriovorax marinus</name>
    <dbReference type="NCBI Taxonomy" id="862908"/>
    <lineage>
        <taxon>Bacteria</taxon>
        <taxon>Pseudomonadati</taxon>
        <taxon>Bdellovibrionota</taxon>
        <taxon>Bacteriovoracia</taxon>
        <taxon>Bacteriovoracales</taxon>
        <taxon>Halobacteriovoraceae</taxon>
        <taxon>Halobacteriovorax</taxon>
    </lineage>
</organism>
<gene>
    <name evidence="12" type="ordered locus">BMS_1091</name>
</gene>
<dbReference type="PROSITE" id="PS50111">
    <property type="entry name" value="CHEMOTAXIS_TRANSDUC_2"/>
    <property type="match status" value="1"/>
</dbReference>